<dbReference type="AlphaFoldDB" id="A0A0A7P4R3"/>
<evidence type="ECO:0000313" key="1">
    <source>
        <dbReference type="EMBL" id="AJA01386.1"/>
    </source>
</evidence>
<sequence>MKNILLHKKHFEVIERIIFLVTFFITIMSAVILPVYHKFFDQPNYNFTMNYPAGWQQGDRVFNIYNHSDAEIGPLKFQNRAFMVLSREPETIDMMHLFNKNNIIIPIPGFDLNFKRTGNLTGLIGYVEMTDEINPLKDFTSFSINELGEFYLWEVNEYIQRLDQGKNIKTAPISISHFEFVVFTIITDAETLEEMKSFSVKPNLNLYNVKIFATNANNSKQVKVTDFLSYYYDIEYERYLDEKSYNKFWKNQKFYDEVYQKFIELEVEQLKKQ</sequence>
<organism evidence="1">
    <name type="scientific">Streptococcus suis</name>
    <dbReference type="NCBI Taxonomy" id="1307"/>
    <lineage>
        <taxon>Bacteria</taxon>
        <taxon>Bacillati</taxon>
        <taxon>Bacillota</taxon>
        <taxon>Bacilli</taxon>
        <taxon>Lactobacillales</taxon>
        <taxon>Streptococcaceae</taxon>
        <taxon>Streptococcus</taxon>
    </lineage>
</organism>
<accession>A0A0A7P4R3</accession>
<dbReference type="EMBL" id="KJ669337">
    <property type="protein sequence ID" value="AJA01386.1"/>
    <property type="molecule type" value="Genomic_DNA"/>
</dbReference>
<proteinExistence type="predicted"/>
<reference evidence="1" key="1">
    <citation type="journal article" date="2015" name="Appl. Environ. Microbiol.">
        <title>Novel Variant Serotype of Streptococcus suis Isolated from Piglets with Meningitis.</title>
        <authorList>
            <person name="Pan Z."/>
            <person name="Ma J."/>
            <person name="Dong W."/>
            <person name="Song W."/>
            <person name="Wang K."/>
            <person name="Lu C."/>
            <person name="Yao H."/>
        </authorList>
    </citation>
    <scope>NUCLEOTIDE SEQUENCE</scope>
    <source>
        <strain evidence="1">CZ130302</strain>
    </source>
</reference>
<dbReference type="RefSeq" id="WP_100664874.1">
    <property type="nucleotide sequence ID" value="NZ_CP024974.1"/>
</dbReference>
<gene>
    <name evidence="1" type="primary">chzU</name>
</gene>
<protein>
    <submittedName>
        <fullName evidence="1">Uncharacterized protein</fullName>
    </submittedName>
</protein>
<name>A0A0A7P4R3_STRSU</name>